<proteinExistence type="predicted"/>
<gene>
    <name evidence="2" type="ORF">CRENPOLYSF1_480001</name>
</gene>
<accession>A0A1R4HC68</accession>
<sequence>MLGCQTAGNPTYAAKHTGLSPNDL</sequence>
<reference evidence="3" key="1">
    <citation type="submission" date="2017-02" db="EMBL/GenBank/DDBJ databases">
        <authorList>
            <person name="Daims H."/>
        </authorList>
    </citation>
    <scope>NUCLEOTIDE SEQUENCE [LARGE SCALE GENOMIC DNA]</scope>
</reference>
<organism evidence="2 3">
    <name type="scientific">Crenothrix polyspora</name>
    <dbReference type="NCBI Taxonomy" id="360316"/>
    <lineage>
        <taxon>Bacteria</taxon>
        <taxon>Pseudomonadati</taxon>
        <taxon>Pseudomonadota</taxon>
        <taxon>Gammaproteobacteria</taxon>
        <taxon>Methylococcales</taxon>
        <taxon>Crenotrichaceae</taxon>
        <taxon>Crenothrix</taxon>
    </lineage>
</organism>
<evidence type="ECO:0000256" key="1">
    <source>
        <dbReference type="SAM" id="MobiDB-lite"/>
    </source>
</evidence>
<feature type="region of interest" description="Disordered" evidence="1">
    <location>
        <begin position="1"/>
        <end position="24"/>
    </location>
</feature>
<evidence type="ECO:0000313" key="3">
    <source>
        <dbReference type="Proteomes" id="UP000195667"/>
    </source>
</evidence>
<keyword evidence="3" id="KW-1185">Reference proteome</keyword>
<name>A0A1R4HC68_9GAMM</name>
<dbReference type="Proteomes" id="UP000195667">
    <property type="component" value="Unassembled WGS sequence"/>
</dbReference>
<protein>
    <submittedName>
        <fullName evidence="2">Uncharacterized protein</fullName>
    </submittedName>
</protein>
<evidence type="ECO:0000313" key="2">
    <source>
        <dbReference type="EMBL" id="SJM93787.1"/>
    </source>
</evidence>
<dbReference type="AlphaFoldDB" id="A0A1R4HC68"/>
<dbReference type="EMBL" id="FUKI01000124">
    <property type="protein sequence ID" value="SJM93787.1"/>
    <property type="molecule type" value="Genomic_DNA"/>
</dbReference>